<keyword evidence="1" id="KW-0328">Glycosyltransferase</keyword>
<feature type="binding site" evidence="3">
    <location>
        <position position="444"/>
    </location>
    <ligand>
        <name>substrate</name>
    </ligand>
</feature>
<dbReference type="Proteomes" id="UP000036958">
    <property type="component" value="Unassembled WGS sequence"/>
</dbReference>
<feature type="binding site" evidence="3">
    <location>
        <position position="98"/>
    </location>
    <ligand>
        <name>substrate</name>
    </ligand>
</feature>
<dbReference type="STRING" id="1409788.NC99_13540"/>
<comment type="caution">
    <text evidence="5">The sequence shown here is derived from an EMBL/GenBank/DDBJ whole genome shotgun (WGS) entry which is preliminary data.</text>
</comment>
<dbReference type="PATRIC" id="fig|1409788.3.peg.1376"/>
<feature type="binding site" evidence="3">
    <location>
        <position position="136"/>
    </location>
    <ligand>
        <name>substrate</name>
    </ligand>
</feature>
<evidence type="ECO:0000256" key="2">
    <source>
        <dbReference type="ARBA" id="ARBA00022679"/>
    </source>
</evidence>
<dbReference type="InterPro" id="IPR045857">
    <property type="entry name" value="O16G_dom_2"/>
</dbReference>
<dbReference type="PIRSF" id="PIRSF003059">
    <property type="entry name" value="Sucrose_phosphorylase"/>
    <property type="match status" value="1"/>
</dbReference>
<dbReference type="Pfam" id="PF00128">
    <property type="entry name" value="Alpha-amylase"/>
    <property type="match status" value="1"/>
</dbReference>
<dbReference type="GO" id="GO:0016757">
    <property type="term" value="F:glycosyltransferase activity"/>
    <property type="evidence" value="ECO:0007669"/>
    <property type="project" value="UniProtKB-KW"/>
</dbReference>
<dbReference type="InterPro" id="IPR017853">
    <property type="entry name" value="GH"/>
</dbReference>
<dbReference type="PANTHER" id="PTHR38784:SF1">
    <property type="entry name" value="SUCROSE PHOSPHORYLASE"/>
    <property type="match status" value="1"/>
</dbReference>
<evidence type="ECO:0000256" key="1">
    <source>
        <dbReference type="ARBA" id="ARBA00022676"/>
    </source>
</evidence>
<dbReference type="InterPro" id="IPR016377">
    <property type="entry name" value="Sucrose_GGa_phosphorylase-rel"/>
</dbReference>
<proteinExistence type="predicted"/>
<dbReference type="CDD" id="cd11356">
    <property type="entry name" value="AmyAc_Sucrose_phosphorylase-like_1"/>
    <property type="match status" value="1"/>
</dbReference>
<dbReference type="InterPro" id="IPR033746">
    <property type="entry name" value="GGa_phosphorylase"/>
</dbReference>
<dbReference type="EMBL" id="LGIA01000069">
    <property type="protein sequence ID" value="KOH45803.1"/>
    <property type="molecule type" value="Genomic_DNA"/>
</dbReference>
<dbReference type="RefSeq" id="WP_053180939.1">
    <property type="nucleotide sequence ID" value="NZ_LGIA01000069.1"/>
</dbReference>
<dbReference type="Gene3D" id="3.20.20.80">
    <property type="entry name" value="Glycosidases"/>
    <property type="match status" value="1"/>
</dbReference>
<keyword evidence="6" id="KW-1185">Reference proteome</keyword>
<feature type="binding site" evidence="3">
    <location>
        <begin position="229"/>
        <end position="231"/>
    </location>
    <ligand>
        <name>substrate</name>
    </ligand>
</feature>
<keyword evidence="2" id="KW-0808">Transferase</keyword>
<dbReference type="SUPFAM" id="SSF51445">
    <property type="entry name" value="(Trans)glycosidases"/>
    <property type="match status" value="1"/>
</dbReference>
<protein>
    <recommendedName>
        <fullName evidence="4">Glycosyl hydrolase family 13 catalytic domain-containing protein</fullName>
    </recommendedName>
</protein>
<evidence type="ECO:0000313" key="6">
    <source>
        <dbReference type="Proteomes" id="UP000036958"/>
    </source>
</evidence>
<dbReference type="InterPro" id="IPR006047">
    <property type="entry name" value="GH13_cat_dom"/>
</dbReference>
<feature type="domain" description="Glycosyl hydrolase family 13 catalytic" evidence="4">
    <location>
        <begin position="69"/>
        <end position="463"/>
    </location>
</feature>
<dbReference type="Gene3D" id="3.90.400.10">
    <property type="entry name" value="Oligo-1,6-glucosidase, Domain 2"/>
    <property type="match status" value="1"/>
</dbReference>
<dbReference type="PANTHER" id="PTHR38784">
    <property type="entry name" value="SUCROSE PHOSPHORYLASE"/>
    <property type="match status" value="1"/>
</dbReference>
<reference evidence="6" key="1">
    <citation type="submission" date="2015-07" db="EMBL/GenBank/DDBJ databases">
        <title>Genome sequencing of Sunxiuqinia dokdonensis strain SK.</title>
        <authorList>
            <person name="Ahn S."/>
            <person name="Kim B.-C."/>
        </authorList>
    </citation>
    <scope>NUCLEOTIDE SEQUENCE [LARGE SCALE GENOMIC DNA]</scope>
    <source>
        <strain evidence="6">SK</strain>
    </source>
</reference>
<gene>
    <name evidence="5" type="ORF">NC99_13540</name>
</gene>
<dbReference type="GO" id="GO:0005975">
    <property type="term" value="P:carbohydrate metabolic process"/>
    <property type="evidence" value="ECO:0007669"/>
    <property type="project" value="InterPro"/>
</dbReference>
<accession>A0A0L8VBT0</accession>
<name>A0A0L8VBT0_9BACT</name>
<dbReference type="AlphaFoldDB" id="A0A0L8VBT0"/>
<evidence type="ECO:0000259" key="4">
    <source>
        <dbReference type="SMART" id="SM00642"/>
    </source>
</evidence>
<organism evidence="5 6">
    <name type="scientific">Sunxiuqinia dokdonensis</name>
    <dbReference type="NCBI Taxonomy" id="1409788"/>
    <lineage>
        <taxon>Bacteria</taxon>
        <taxon>Pseudomonadati</taxon>
        <taxon>Bacteroidota</taxon>
        <taxon>Bacteroidia</taxon>
        <taxon>Marinilabiliales</taxon>
        <taxon>Prolixibacteraceae</taxon>
        <taxon>Sunxiuqinia</taxon>
    </lineage>
</organism>
<evidence type="ECO:0000313" key="5">
    <source>
        <dbReference type="EMBL" id="KOH45803.1"/>
    </source>
</evidence>
<dbReference type="SMART" id="SM00642">
    <property type="entry name" value="Aamy"/>
    <property type="match status" value="1"/>
</dbReference>
<feature type="binding site" evidence="3">
    <location>
        <begin position="338"/>
        <end position="339"/>
    </location>
    <ligand>
        <name>substrate</name>
    </ligand>
</feature>
<dbReference type="OrthoDB" id="9805159at2"/>
<evidence type="ECO:0000256" key="3">
    <source>
        <dbReference type="PIRSR" id="PIRSR003059-2"/>
    </source>
</evidence>
<sequence>MDIRLKTKLINRLNRIYRKKLAADWLDDFIAFVEAHKNPNPRRQQIWNERKVILITYGDVVKKEGESPLETLRHFCDSYLRGCISTIHILPFFPYSSDDGFSVMDFYEVNPALGDWKDIEALEKDFILMADLVANHASAQGVWFNQFLNNVAPGNDFFFCPPTNFDTSKVIRPRSSPLLTTFQTATGPKKVWTTFSADQVDLNYANPEVLKEMLGVFLFYLSKGIRVVRLDAIAFLWKTSGTACIHEPETHEVVSLFREIMDYCYPGALLLTETNVPHQENITYFGLGDEAHLIYQFALPPLLLHALHSGNGTYLTQWAKELSGTQEGMTYLNFTSSHDGIGVRPLEGIIPEAETVAMIEKLKTYGARVTTRQLGGREVPYEINVTYFDALKGTANGPDEHQVARFLQSQTLMLSLQGVPAFYFLNLFGIENDEKGVEATGINRSINRRKFMLEELEHLIQGQPVHQAILRILTHRTGIRRNMAAFSPDTQQIVLKLGSSFFGILRKTNRMENSVVCIYNLTNRTQQLALPPGLMEFSRDLLTRTLLDTEEIEMKPYQSMWLITRFIA</sequence>